<comment type="caution">
    <text evidence="2">The sequence shown here is derived from an EMBL/GenBank/DDBJ whole genome shotgun (WGS) entry which is preliminary data.</text>
</comment>
<evidence type="ECO:0000313" key="3">
    <source>
        <dbReference type="Proteomes" id="UP000245412"/>
    </source>
</evidence>
<proteinExistence type="predicted"/>
<dbReference type="InterPro" id="IPR019554">
    <property type="entry name" value="Soluble_ligand-bd"/>
</dbReference>
<dbReference type="NCBIfam" id="TIGR00426">
    <property type="entry name" value="competence protein ComEA helix-hairpin-helix repeat region"/>
    <property type="match status" value="1"/>
</dbReference>
<dbReference type="PANTHER" id="PTHR21180:SF32">
    <property type="entry name" value="ENDONUCLEASE_EXONUCLEASE_PHOSPHATASE FAMILY DOMAIN-CONTAINING PROTEIN 1"/>
    <property type="match status" value="1"/>
</dbReference>
<organism evidence="2 3">
    <name type="scientific">Murimonas intestini</name>
    <dbReference type="NCBI Taxonomy" id="1337051"/>
    <lineage>
        <taxon>Bacteria</taxon>
        <taxon>Bacillati</taxon>
        <taxon>Bacillota</taxon>
        <taxon>Clostridia</taxon>
        <taxon>Lachnospirales</taxon>
        <taxon>Lachnospiraceae</taxon>
        <taxon>Murimonas</taxon>
    </lineage>
</organism>
<dbReference type="PANTHER" id="PTHR21180">
    <property type="entry name" value="ENDONUCLEASE/EXONUCLEASE/PHOSPHATASE FAMILY DOMAIN-CONTAINING PROTEIN 1"/>
    <property type="match status" value="1"/>
</dbReference>
<dbReference type="InterPro" id="IPR003583">
    <property type="entry name" value="Hlx-hairpin-Hlx_DNA-bd_motif"/>
</dbReference>
<dbReference type="InterPro" id="IPR010994">
    <property type="entry name" value="RuvA_2-like"/>
</dbReference>
<dbReference type="GO" id="GO:0003677">
    <property type="term" value="F:DNA binding"/>
    <property type="evidence" value="ECO:0007669"/>
    <property type="project" value="InterPro"/>
</dbReference>
<dbReference type="PROSITE" id="PS51257">
    <property type="entry name" value="PROKAR_LIPOPROTEIN"/>
    <property type="match status" value="1"/>
</dbReference>
<sequence>MSWIKKVPLLLLCSLLAGCERQGGIVFEETAGGQPREEVLWTESLTVVTGKADTEEAVKKAREEIRNETVRSTEAGSIYVHVCGAVKHPGVYELKSGDRVYEAVKKAGGFEEGAAEEAVNQAAVLADGQRLYIWDKEEAMTLEAGAENAAAGQAALQQSAAEPGESKVDLNKATKEQLMELPGIGESKAEDIMAYREENGGFRSTEEIMNIKGIKEAVYSKIKDKIVVQ</sequence>
<dbReference type="Pfam" id="PF12836">
    <property type="entry name" value="HHH_3"/>
    <property type="match status" value="1"/>
</dbReference>
<dbReference type="Proteomes" id="UP000245412">
    <property type="component" value="Unassembled WGS sequence"/>
</dbReference>
<dbReference type="SUPFAM" id="SSF47781">
    <property type="entry name" value="RuvA domain 2-like"/>
    <property type="match status" value="1"/>
</dbReference>
<dbReference type="Pfam" id="PF10531">
    <property type="entry name" value="SLBB"/>
    <property type="match status" value="1"/>
</dbReference>
<dbReference type="GO" id="GO:0015627">
    <property type="term" value="C:type II protein secretion system complex"/>
    <property type="evidence" value="ECO:0007669"/>
    <property type="project" value="TreeGrafter"/>
</dbReference>
<accession>A0AB73T8Z8</accession>
<dbReference type="InterPro" id="IPR051675">
    <property type="entry name" value="Endo/Exo/Phosphatase_dom_1"/>
</dbReference>
<feature type="domain" description="Helix-hairpin-helix DNA-binding motif class 1" evidence="1">
    <location>
        <begin position="176"/>
        <end position="195"/>
    </location>
</feature>
<protein>
    <submittedName>
        <fullName evidence="2">Competence protein ComEA</fullName>
    </submittedName>
</protein>
<name>A0AB73T8Z8_9FIRM</name>
<dbReference type="Gene3D" id="1.10.150.280">
    <property type="entry name" value="AF1531-like domain"/>
    <property type="match status" value="1"/>
</dbReference>
<dbReference type="InterPro" id="IPR004509">
    <property type="entry name" value="Competence_ComEA_HhH"/>
</dbReference>
<evidence type="ECO:0000313" key="2">
    <source>
        <dbReference type="EMBL" id="PWJ78707.1"/>
    </source>
</evidence>
<dbReference type="RefSeq" id="WP_187374108.1">
    <property type="nucleotide sequence ID" value="NZ_CABJAT010000001.1"/>
</dbReference>
<dbReference type="GO" id="GO:0015628">
    <property type="term" value="P:protein secretion by the type II secretion system"/>
    <property type="evidence" value="ECO:0007669"/>
    <property type="project" value="TreeGrafter"/>
</dbReference>
<dbReference type="AlphaFoldDB" id="A0AB73T8Z8"/>
<gene>
    <name evidence="2" type="ORF">C7383_10175</name>
</gene>
<dbReference type="SMART" id="SM00278">
    <property type="entry name" value="HhH1"/>
    <property type="match status" value="2"/>
</dbReference>
<reference evidence="2 3" key="1">
    <citation type="submission" date="2018-05" db="EMBL/GenBank/DDBJ databases">
        <authorList>
            <person name="Goeker M."/>
            <person name="Huntemann M."/>
            <person name="Clum A."/>
            <person name="Pillay M."/>
            <person name="Palaniappan K."/>
            <person name="Varghese N."/>
            <person name="Mikhailova N."/>
            <person name="Stamatis D."/>
            <person name="Reddy T."/>
            <person name="Daum C."/>
            <person name="Shapiro N."/>
            <person name="Ivanova N."/>
            <person name="Kyrpides N."/>
            <person name="Woyke T."/>
        </authorList>
    </citation>
    <scope>NUCLEOTIDE SEQUENCE [LARGE SCALE GENOMIC DNA]</scope>
    <source>
        <strain evidence="2 3">DSM 26524</strain>
    </source>
</reference>
<dbReference type="Gene3D" id="3.10.20.600">
    <property type="match status" value="1"/>
</dbReference>
<feature type="domain" description="Helix-hairpin-helix DNA-binding motif class 1" evidence="1">
    <location>
        <begin position="206"/>
        <end position="225"/>
    </location>
</feature>
<dbReference type="GO" id="GO:0006281">
    <property type="term" value="P:DNA repair"/>
    <property type="evidence" value="ECO:0007669"/>
    <property type="project" value="InterPro"/>
</dbReference>
<evidence type="ECO:0000259" key="1">
    <source>
        <dbReference type="SMART" id="SM00278"/>
    </source>
</evidence>
<dbReference type="EMBL" id="QGGY01000001">
    <property type="protein sequence ID" value="PWJ78707.1"/>
    <property type="molecule type" value="Genomic_DNA"/>
</dbReference>
<keyword evidence="3" id="KW-1185">Reference proteome</keyword>